<feature type="region of interest" description="Disordered" evidence="2">
    <location>
        <begin position="252"/>
        <end position="471"/>
    </location>
</feature>
<feature type="region of interest" description="Disordered" evidence="2">
    <location>
        <begin position="732"/>
        <end position="796"/>
    </location>
</feature>
<feature type="compositionally biased region" description="Polar residues" evidence="2">
    <location>
        <begin position="396"/>
        <end position="412"/>
    </location>
</feature>
<feature type="compositionally biased region" description="Polar residues" evidence="2">
    <location>
        <begin position="13"/>
        <end position="30"/>
    </location>
</feature>
<feature type="compositionally biased region" description="Acidic residues" evidence="2">
    <location>
        <begin position="777"/>
        <end position="793"/>
    </location>
</feature>
<evidence type="ECO:0000256" key="1">
    <source>
        <dbReference type="SAM" id="Coils"/>
    </source>
</evidence>
<feature type="compositionally biased region" description="Low complexity" evidence="2">
    <location>
        <begin position="287"/>
        <end position="319"/>
    </location>
</feature>
<evidence type="ECO:0000256" key="2">
    <source>
        <dbReference type="SAM" id="MobiDB-lite"/>
    </source>
</evidence>
<feature type="compositionally biased region" description="Polar residues" evidence="2">
    <location>
        <begin position="41"/>
        <end position="53"/>
    </location>
</feature>
<gene>
    <name evidence="3" type="ORF">GRS66_009933</name>
</gene>
<feature type="compositionally biased region" description="Polar residues" evidence="2">
    <location>
        <begin position="352"/>
        <end position="363"/>
    </location>
</feature>
<accession>A0A6C1EDD3</accession>
<feature type="compositionally biased region" description="Polar residues" evidence="2">
    <location>
        <begin position="321"/>
        <end position="334"/>
    </location>
</feature>
<feature type="compositionally biased region" description="Low complexity" evidence="2">
    <location>
        <begin position="370"/>
        <end position="395"/>
    </location>
</feature>
<protein>
    <submittedName>
        <fullName evidence="3">Uncharacterized protein</fullName>
    </submittedName>
</protein>
<feature type="compositionally biased region" description="Low complexity" evidence="2">
    <location>
        <begin position="459"/>
        <end position="470"/>
    </location>
</feature>
<feature type="compositionally biased region" description="Low complexity" evidence="2">
    <location>
        <begin position="129"/>
        <end position="152"/>
    </location>
</feature>
<keyword evidence="4" id="KW-1185">Reference proteome</keyword>
<feature type="coiled-coil region" evidence="1">
    <location>
        <begin position="855"/>
        <end position="913"/>
    </location>
</feature>
<dbReference type="OrthoDB" id="3993678at2759"/>
<evidence type="ECO:0000313" key="4">
    <source>
        <dbReference type="Proteomes" id="UP000501346"/>
    </source>
</evidence>
<feature type="compositionally biased region" description="Low complexity" evidence="2">
    <location>
        <begin position="430"/>
        <end position="448"/>
    </location>
</feature>
<reference evidence="3 4" key="1">
    <citation type="journal article" date="2019" name="BMC Genomics">
        <title>Chromosome level assembly and comparative genome analysis confirm lager-brewing yeasts originated from a single hybridization.</title>
        <authorList>
            <person name="Salazar A.N."/>
            <person name="Gorter de Vries A.R."/>
            <person name="van den Broek M."/>
            <person name="Brouwers N."/>
            <person name="de la Torre Cortes P."/>
            <person name="Kuijpers N.G.A."/>
            <person name="Daran J.G."/>
            <person name="Abeel T."/>
        </authorList>
    </citation>
    <scope>NUCLEOTIDE SEQUENCE [LARGE SCALE GENOMIC DNA]</scope>
    <source>
        <strain evidence="3 4">CBS 1483</strain>
    </source>
</reference>
<feature type="compositionally biased region" description="Polar residues" evidence="2">
    <location>
        <begin position="732"/>
        <end position="744"/>
    </location>
</feature>
<name>A0A6C1EDD3_SACPS</name>
<feature type="compositionally biased region" description="Basic residues" evidence="2">
    <location>
        <begin position="153"/>
        <end position="167"/>
    </location>
</feature>
<feature type="compositionally biased region" description="Low complexity" evidence="2">
    <location>
        <begin position="54"/>
        <end position="71"/>
    </location>
</feature>
<feature type="compositionally biased region" description="Low complexity" evidence="2">
    <location>
        <begin position="85"/>
        <end position="105"/>
    </location>
</feature>
<dbReference type="PANTHER" id="PTHR24330:SF19">
    <property type="entry name" value="MEDIATOR OF RNA POLYMERASE II TRANSCRIPTION SUBUNIT 29"/>
    <property type="match status" value="1"/>
</dbReference>
<dbReference type="EMBL" id="CP049010">
    <property type="protein sequence ID" value="QID87262.1"/>
    <property type="molecule type" value="Genomic_DNA"/>
</dbReference>
<dbReference type="Proteomes" id="UP000501346">
    <property type="component" value="Chromosome SeXIII-ScXIII"/>
</dbReference>
<organism evidence="3 4">
    <name type="scientific">Saccharomyces pastorianus</name>
    <name type="common">Lager yeast</name>
    <name type="synonym">Saccharomyces cerevisiae x Saccharomyces eubayanus</name>
    <dbReference type="NCBI Taxonomy" id="27292"/>
    <lineage>
        <taxon>Eukaryota</taxon>
        <taxon>Fungi</taxon>
        <taxon>Dikarya</taxon>
        <taxon>Ascomycota</taxon>
        <taxon>Saccharomycotina</taxon>
        <taxon>Saccharomycetes</taxon>
        <taxon>Saccharomycetales</taxon>
        <taxon>Saccharomycetaceae</taxon>
        <taxon>Saccharomyces</taxon>
    </lineage>
</organism>
<feature type="coiled-coil region" evidence="1">
    <location>
        <begin position="509"/>
        <end position="546"/>
    </location>
</feature>
<dbReference type="PANTHER" id="PTHR24330">
    <property type="entry name" value="HOMEOBOX PROTEIN BARH-LIKE"/>
    <property type="match status" value="1"/>
</dbReference>
<dbReference type="InterPro" id="IPR052145">
    <property type="entry name" value="Mediator/Homeobox_domain"/>
</dbReference>
<feature type="region of interest" description="Disordered" evidence="2">
    <location>
        <begin position="672"/>
        <end position="693"/>
    </location>
</feature>
<sequence length="964" mass="108187">MDAGISAMAPRNGQPSARAQLRNNLLNSDIGNIDIREETPISGQEKNSSNISNQSFPMPQQQQQQHQIPQQYYRNNSNEAPMPVPVQYPQMPTQMHPQQQQQQQYDFGYSDPSTNGIPVIQHNFPKPTPSNNRNSTNTRKSSSLTQSSFSNFFKHKHQFGKSKKKTKGGAGDGDDDDDVIMEDSTSADLTFNDIQTFGHKGGDKYGYGGDSTPIIPTLVTKDRGNMTNTEYRKYLTNQRKIAMNAMAKQTQNVGADSLPPRAMSLQSFPNGNPMVQAPTPHPLFQPNNTMNPNNSRSNSLMSGPPRQFQQQQQQQRGPPLNQYNNRPGQFQNPSQPVMRPGQQPPQQPRAMSLTNSPRYSPQNARPFVPQQQIPQRQQQLQQQIPQRQQQQQQQQMSQNYRAMSLQAQNLPQGPNRGNLIDGDRRAIPANQSIGPSSISSRNNSAYSIPNVKNKPPTASSSFSTTSTSSFVDGTAVPDLATQKSSPLRKQINNNLAIENKGKLNVLQLSAPQQDELKEKERELAEMENSLRERELLIAQKERAKIETETKESKETLREEDDLNLRPTSALETGLRDLSLEGENAVANRSSLVTFSSTFSDSPSKQKIFNARTGMYKLENSTDINEYVTAQEFPPPGQNDANTDNVEAKTMDESRSGYNDSNRTYLLQSIPERDPKRNIPVGTIKQGQASSHDKRLSNVNISMNQENINNDTFLYRKNDRDGHLSAVSYMSGSSRRSYISNTQPLNIDPTPEPDNFMPNMDGSPLKRSIAPIAKINDNDDDDDGDANDAQEDFSFDNTLAKSYEPSYAKREIASTALNGRESGSQSKMITISGEQLNLITENKELMSELTLVSTELAESIKRETELEEKIRLYETNNSTPNFDDTSCVSFSDFEKELRKKSSKIVQLIQQLNDERLKRFIAEEQLLLQENGIKPSSIELVAKIENLNKLIDEKDSEIEMLKSHLQ</sequence>
<dbReference type="AlphaFoldDB" id="A0A6C1EDD3"/>
<proteinExistence type="predicted"/>
<evidence type="ECO:0000313" key="3">
    <source>
        <dbReference type="EMBL" id="QID87262.1"/>
    </source>
</evidence>
<keyword evidence="1" id="KW-0175">Coiled coil</keyword>
<feature type="region of interest" description="Disordered" evidence="2">
    <location>
        <begin position="1"/>
        <end position="176"/>
    </location>
</feature>